<dbReference type="OrthoDB" id="3671981at2"/>
<gene>
    <name evidence="1" type="ORF">DMH04_41280</name>
</gene>
<comment type="caution">
    <text evidence="1">The sequence shown here is derived from an EMBL/GenBank/DDBJ whole genome shotgun (WGS) entry which is preliminary data.</text>
</comment>
<dbReference type="AlphaFoldDB" id="A0A428YUS1"/>
<proteinExistence type="predicted"/>
<name>A0A428YUS1_KIBAR</name>
<organism evidence="1 2">
    <name type="scientific">Kibdelosporangium aridum</name>
    <dbReference type="NCBI Taxonomy" id="2030"/>
    <lineage>
        <taxon>Bacteria</taxon>
        <taxon>Bacillati</taxon>
        <taxon>Actinomycetota</taxon>
        <taxon>Actinomycetes</taxon>
        <taxon>Pseudonocardiales</taxon>
        <taxon>Pseudonocardiaceae</taxon>
        <taxon>Kibdelosporangium</taxon>
    </lineage>
</organism>
<evidence type="ECO:0000313" key="1">
    <source>
        <dbReference type="EMBL" id="RSM73447.1"/>
    </source>
</evidence>
<dbReference type="EMBL" id="QHKI01000056">
    <property type="protein sequence ID" value="RSM73447.1"/>
    <property type="molecule type" value="Genomic_DNA"/>
</dbReference>
<reference evidence="1 2" key="1">
    <citation type="submission" date="2018-05" db="EMBL/GenBank/DDBJ databases">
        <title>Evolution of GPA BGCs.</title>
        <authorList>
            <person name="Waglechner N."/>
            <person name="Wright G.D."/>
        </authorList>
    </citation>
    <scope>NUCLEOTIDE SEQUENCE [LARGE SCALE GENOMIC DNA]</scope>
    <source>
        <strain evidence="1 2">A82846</strain>
    </source>
</reference>
<dbReference type="RefSeq" id="WP_037253800.1">
    <property type="nucleotide sequence ID" value="NZ_QHKI01000056.1"/>
</dbReference>
<sequence length="390" mass="40333">MPTTVNAAAITNGDLIPLLDDAGGGSYTAGRNNARDIRQGLINAITAANGGPFTRRTGVIPTTYSGGVWTDLRLVGQGSPSTTVTLKAGQAIVPRTGEGYYLLSLTQDLNFVMNAANGSNPRWDRVCLMGYDKAAFPGDSAHGPYVVVVYGDPAGSPSLPSIPTDAIEIHRILRAAGAPGDQIGSGSTPITDVRKSTTIHGGVRALLAGDALSDAGGYHGELRLRQPGSSITAISPVDELVDRWSATDSKWHGTQTIALNRPSQSFSGLVVDGATQTIASVVVPDLGFDYQVEASGGFEFTSTTQGALIGCQVTGDSTGIDTNVCARGLSKLPGTGSDSKYAWAVGDTSPVFTAGASHTFRLLCKVYAEPLDIGVTSGGQYGFNVKIIPV</sequence>
<accession>A0A428YUS1</accession>
<protein>
    <submittedName>
        <fullName evidence="1">Uncharacterized protein</fullName>
    </submittedName>
</protein>
<evidence type="ECO:0000313" key="2">
    <source>
        <dbReference type="Proteomes" id="UP000287547"/>
    </source>
</evidence>
<dbReference type="Proteomes" id="UP000287547">
    <property type="component" value="Unassembled WGS sequence"/>
</dbReference>